<dbReference type="Gene3D" id="2.40.50.140">
    <property type="entry name" value="Nucleic acid-binding proteins"/>
    <property type="match status" value="1"/>
</dbReference>
<dbReference type="SUPFAM" id="SSF50249">
    <property type="entry name" value="Nucleic acid-binding proteins"/>
    <property type="match status" value="1"/>
</dbReference>
<reference evidence="3 4" key="1">
    <citation type="submission" date="2024-06" db="EMBL/GenBank/DDBJ databases">
        <title>Genomic Encyclopedia of Type Strains, Phase V (KMG-V): Genome sequencing to study the core and pangenomes of soil and plant-associated prokaryotes.</title>
        <authorList>
            <person name="Whitman W."/>
        </authorList>
    </citation>
    <scope>NUCLEOTIDE SEQUENCE [LARGE SCALE GENOMIC DNA]</scope>
    <source>
        <strain evidence="3 4">USDA 160</strain>
    </source>
</reference>
<keyword evidence="4" id="KW-1185">Reference proteome</keyword>
<organism evidence="3 4">
    <name type="scientific">Bradyrhizobium japonicum</name>
    <dbReference type="NCBI Taxonomy" id="375"/>
    <lineage>
        <taxon>Bacteria</taxon>
        <taxon>Pseudomonadati</taxon>
        <taxon>Pseudomonadota</taxon>
        <taxon>Alphaproteobacteria</taxon>
        <taxon>Hyphomicrobiales</taxon>
        <taxon>Nitrobacteraceae</taxon>
        <taxon>Bradyrhizobium</taxon>
    </lineage>
</organism>
<feature type="domain" description="DNA ligase ATP-dependent C-terminal" evidence="2">
    <location>
        <begin position="2"/>
        <end position="65"/>
    </location>
</feature>
<comment type="caution">
    <text evidence="3">The sequence shown here is derived from an EMBL/GenBank/DDBJ whole genome shotgun (WGS) entry which is preliminary data.</text>
</comment>
<protein>
    <recommendedName>
        <fullName evidence="1">DNA ligase (ATP)</fullName>
        <ecNumber evidence="1">6.5.1.1</ecNumber>
    </recommendedName>
</protein>
<evidence type="ECO:0000259" key="2">
    <source>
        <dbReference type="Pfam" id="PF04679"/>
    </source>
</evidence>
<dbReference type="EC" id="6.5.1.1" evidence="1"/>
<evidence type="ECO:0000313" key="4">
    <source>
        <dbReference type="Proteomes" id="UP001549291"/>
    </source>
</evidence>
<evidence type="ECO:0000256" key="1">
    <source>
        <dbReference type="ARBA" id="ARBA00012727"/>
    </source>
</evidence>
<dbReference type="Pfam" id="PF04679">
    <property type="entry name" value="DNA_ligase_A_C"/>
    <property type="match status" value="1"/>
</dbReference>
<evidence type="ECO:0000313" key="3">
    <source>
        <dbReference type="EMBL" id="MET4722852.1"/>
    </source>
</evidence>
<sequence length="76" mass="8381">MYAGKVDHGFDKASAADLQKLLKPLIGETQPYAKRVGHKGIWVEPKLLAEIEYRAISAEGKVRPSSSTACGRIRDR</sequence>
<gene>
    <name evidence="3" type="ORF">ABIF63_006958</name>
</gene>
<accession>A0ABV2S0Z3</accession>
<dbReference type="InterPro" id="IPR012309">
    <property type="entry name" value="DNA_ligase_ATP-dep_C"/>
</dbReference>
<name>A0ABV2S0Z3_BRAJP</name>
<keyword evidence="3" id="KW-0436">Ligase</keyword>
<dbReference type="GO" id="GO:0016874">
    <property type="term" value="F:ligase activity"/>
    <property type="evidence" value="ECO:0007669"/>
    <property type="project" value="UniProtKB-KW"/>
</dbReference>
<dbReference type="InterPro" id="IPR012340">
    <property type="entry name" value="NA-bd_OB-fold"/>
</dbReference>
<proteinExistence type="predicted"/>
<dbReference type="Proteomes" id="UP001549291">
    <property type="component" value="Unassembled WGS sequence"/>
</dbReference>
<dbReference type="EMBL" id="JBEPTQ010000002">
    <property type="protein sequence ID" value="MET4722852.1"/>
    <property type="molecule type" value="Genomic_DNA"/>
</dbReference>